<organism evidence="9 10">
    <name type="scientific">Indibacter alkaliphilus (strain CCUG 57479 / KCTC 22604 / LW1)</name>
    <dbReference type="NCBI Taxonomy" id="1189612"/>
    <lineage>
        <taxon>Bacteria</taxon>
        <taxon>Pseudomonadati</taxon>
        <taxon>Bacteroidota</taxon>
        <taxon>Cytophagia</taxon>
        <taxon>Cytophagales</taxon>
        <taxon>Cyclobacteriaceae</taxon>
    </lineage>
</organism>
<dbReference type="InterPro" id="IPR050161">
    <property type="entry name" value="Siro_Cobalamin_biosynth"/>
</dbReference>
<evidence type="ECO:0000256" key="5">
    <source>
        <dbReference type="ARBA" id="ARBA00022691"/>
    </source>
</evidence>
<comment type="pathway">
    <text evidence="7">Porphyrin-containing compound metabolism; siroheme biosynthesis; precorrin-2 from uroporphyrinogen III: step 1/1.</text>
</comment>
<comment type="caution">
    <text evidence="9">The sequence shown here is derived from an EMBL/GenBank/DDBJ whole genome shotgun (WGS) entry which is preliminary data.</text>
</comment>
<protein>
    <recommendedName>
        <fullName evidence="2">uroporphyrinogen-III C-methyltransferase</fullName>
        <ecNumber evidence="2">2.1.1.107</ecNumber>
    </recommendedName>
</protein>
<dbReference type="InterPro" id="IPR000878">
    <property type="entry name" value="4pyrrol_Mease"/>
</dbReference>
<dbReference type="EC" id="2.1.1.107" evidence="2"/>
<evidence type="ECO:0000256" key="3">
    <source>
        <dbReference type="ARBA" id="ARBA00022603"/>
    </source>
</evidence>
<sequence length="260" mass="27925">MINRTKPKVTLVGAGPGDPELITLKAILALNKADVVLYDALIDKSLLKHAPHNAIKVFVGKRVGKHSCPQDETNRLCVEHALKHGHVVRLKGGDPFVFGRGAEEIDYIEAFGIPTEVVPGITSAISVPAAVGIPVTKRGSSESFWVITGTTTSGEISRDIALAAKSTATVVILMGTRKLSEIVACYQQEGRISMPIAIIQSGTTKEEKLVAGTISDIEEKARLSQIAAPAIIIIGEVVRESYRLKEVYNEVVGVELKQVR</sequence>
<dbReference type="OrthoDB" id="9815856at2"/>
<dbReference type="InterPro" id="IPR006366">
    <property type="entry name" value="CobA/CysG_C"/>
</dbReference>
<comment type="similarity">
    <text evidence="1">Belongs to the precorrin methyltransferase family.</text>
</comment>
<evidence type="ECO:0000259" key="8">
    <source>
        <dbReference type="Pfam" id="PF00590"/>
    </source>
</evidence>
<dbReference type="InterPro" id="IPR035996">
    <property type="entry name" value="4pyrrol_Methylase_sf"/>
</dbReference>
<accession>S2ECJ7</accession>
<dbReference type="PROSITE" id="PS00839">
    <property type="entry name" value="SUMT_1"/>
    <property type="match status" value="1"/>
</dbReference>
<gene>
    <name evidence="9" type="ORF">A33Q_0222</name>
</gene>
<dbReference type="GO" id="GO:0032259">
    <property type="term" value="P:methylation"/>
    <property type="evidence" value="ECO:0007669"/>
    <property type="project" value="UniProtKB-KW"/>
</dbReference>
<keyword evidence="5" id="KW-0949">S-adenosyl-L-methionine</keyword>
<reference evidence="9 10" key="1">
    <citation type="journal article" date="2013" name="Genome Announc.">
        <title>Draft Genome Sequence of Indibacter alkaliphilus Strain LW1T, Isolated from Lonar Lake, a Haloalkaline Lake in the Buldana District of Maharashtra, India.</title>
        <authorList>
            <person name="Singh A."/>
            <person name="Kumar Jangir P."/>
            <person name="Sharma R."/>
            <person name="Singh A."/>
            <person name="Kumar Pinnaka A."/>
            <person name="Shivaji S."/>
        </authorList>
    </citation>
    <scope>NUCLEOTIDE SEQUENCE [LARGE SCALE GENOMIC DNA]</scope>
    <source>
        <strain evidence="10">CCUG 57479 / KCTC 22604 / LW1</strain>
    </source>
</reference>
<dbReference type="InterPro" id="IPR014776">
    <property type="entry name" value="4pyrrole_Mease_sub2"/>
</dbReference>
<dbReference type="PANTHER" id="PTHR45790:SF3">
    <property type="entry name" value="S-ADENOSYL-L-METHIONINE-DEPENDENT UROPORPHYRINOGEN III METHYLTRANSFERASE, CHLOROPLASTIC"/>
    <property type="match status" value="1"/>
</dbReference>
<evidence type="ECO:0000256" key="7">
    <source>
        <dbReference type="ARBA" id="ARBA00025705"/>
    </source>
</evidence>
<dbReference type="GO" id="GO:0019354">
    <property type="term" value="P:siroheme biosynthetic process"/>
    <property type="evidence" value="ECO:0007669"/>
    <property type="project" value="InterPro"/>
</dbReference>
<keyword evidence="4 9" id="KW-0808">Transferase</keyword>
<dbReference type="InterPro" id="IPR014777">
    <property type="entry name" value="4pyrrole_Mease_sub1"/>
</dbReference>
<dbReference type="CDD" id="cd11642">
    <property type="entry name" value="SUMT"/>
    <property type="match status" value="1"/>
</dbReference>
<evidence type="ECO:0000256" key="1">
    <source>
        <dbReference type="ARBA" id="ARBA00005879"/>
    </source>
</evidence>
<keyword evidence="10" id="KW-1185">Reference proteome</keyword>
<dbReference type="Gene3D" id="3.40.1010.10">
    <property type="entry name" value="Cobalt-precorrin-4 Transmethylase, Domain 1"/>
    <property type="match status" value="1"/>
</dbReference>
<dbReference type="STRING" id="1189612.A33Q_0222"/>
<dbReference type="FunFam" id="3.40.1010.10:FF:000001">
    <property type="entry name" value="Siroheme synthase"/>
    <property type="match status" value="1"/>
</dbReference>
<evidence type="ECO:0000313" key="10">
    <source>
        <dbReference type="Proteomes" id="UP000006073"/>
    </source>
</evidence>
<dbReference type="EMBL" id="ALWO02000006">
    <property type="protein sequence ID" value="EPA00054.1"/>
    <property type="molecule type" value="Genomic_DNA"/>
</dbReference>
<dbReference type="InterPro" id="IPR003043">
    <property type="entry name" value="Uropor_MeTrfase_CS"/>
</dbReference>
<evidence type="ECO:0000256" key="2">
    <source>
        <dbReference type="ARBA" id="ARBA00012162"/>
    </source>
</evidence>
<proteinExistence type="inferred from homology"/>
<dbReference type="NCBIfam" id="TIGR01469">
    <property type="entry name" value="cobA_cysG_Cterm"/>
    <property type="match status" value="1"/>
</dbReference>
<evidence type="ECO:0000313" key="9">
    <source>
        <dbReference type="EMBL" id="EPA00054.1"/>
    </source>
</evidence>
<evidence type="ECO:0000256" key="4">
    <source>
        <dbReference type="ARBA" id="ARBA00022679"/>
    </source>
</evidence>
<dbReference type="AlphaFoldDB" id="S2ECJ7"/>
<evidence type="ECO:0000256" key="6">
    <source>
        <dbReference type="ARBA" id="ARBA00023244"/>
    </source>
</evidence>
<name>S2ECJ7_INDAL</name>
<dbReference type="NCBIfam" id="NF004790">
    <property type="entry name" value="PRK06136.1"/>
    <property type="match status" value="1"/>
</dbReference>
<dbReference type="GO" id="GO:0004851">
    <property type="term" value="F:uroporphyrin-III C-methyltransferase activity"/>
    <property type="evidence" value="ECO:0007669"/>
    <property type="project" value="UniProtKB-EC"/>
</dbReference>
<dbReference type="SUPFAM" id="SSF53790">
    <property type="entry name" value="Tetrapyrrole methylase"/>
    <property type="match status" value="1"/>
</dbReference>
<dbReference type="RefSeq" id="WP_009035144.1">
    <property type="nucleotide sequence ID" value="NZ_ALWO02000006.1"/>
</dbReference>
<keyword evidence="3 9" id="KW-0489">Methyltransferase</keyword>
<dbReference type="Pfam" id="PF00590">
    <property type="entry name" value="TP_methylase"/>
    <property type="match status" value="1"/>
</dbReference>
<dbReference type="Gene3D" id="3.30.950.10">
    <property type="entry name" value="Methyltransferase, Cobalt-precorrin-4 Transmethylase, Domain 2"/>
    <property type="match status" value="1"/>
</dbReference>
<feature type="domain" description="Tetrapyrrole methylase" evidence="8">
    <location>
        <begin position="8"/>
        <end position="217"/>
    </location>
</feature>
<dbReference type="eggNOG" id="COG0007">
    <property type="taxonomic scope" value="Bacteria"/>
</dbReference>
<dbReference type="PANTHER" id="PTHR45790">
    <property type="entry name" value="SIROHEME SYNTHASE-RELATED"/>
    <property type="match status" value="1"/>
</dbReference>
<keyword evidence="6" id="KW-0627">Porphyrin biosynthesis</keyword>
<dbReference type="Proteomes" id="UP000006073">
    <property type="component" value="Unassembled WGS sequence"/>
</dbReference>